<gene>
    <name evidence="8" type="ORF">CALMAC_LOCUS2300</name>
</gene>
<evidence type="ECO:0000259" key="7">
    <source>
        <dbReference type="PROSITE" id="PS50940"/>
    </source>
</evidence>
<dbReference type="Proteomes" id="UP000410492">
    <property type="component" value="Unassembled WGS sequence"/>
</dbReference>
<evidence type="ECO:0000256" key="3">
    <source>
        <dbReference type="ARBA" id="ARBA00022737"/>
    </source>
</evidence>
<keyword evidence="2 6" id="KW-0732">Signal</keyword>
<protein>
    <recommendedName>
        <fullName evidence="7">Chitin-binding type-2 domain-containing protein</fullName>
    </recommendedName>
</protein>
<feature type="chain" id="PRO_5025062911" description="Chitin-binding type-2 domain-containing protein" evidence="6">
    <location>
        <begin position="16"/>
        <end position="90"/>
    </location>
</feature>
<dbReference type="PROSITE" id="PS50940">
    <property type="entry name" value="CHIT_BIND_II"/>
    <property type="match status" value="1"/>
</dbReference>
<dbReference type="SUPFAM" id="SSF57625">
    <property type="entry name" value="Invertebrate chitin-binding proteins"/>
    <property type="match status" value="1"/>
</dbReference>
<keyword evidence="9" id="KW-1185">Reference proteome</keyword>
<keyword evidence="4" id="KW-1015">Disulfide bond</keyword>
<evidence type="ECO:0000313" key="9">
    <source>
        <dbReference type="Proteomes" id="UP000410492"/>
    </source>
</evidence>
<accession>A0A653BN92</accession>
<organism evidence="8 9">
    <name type="scientific">Callosobruchus maculatus</name>
    <name type="common">Southern cowpea weevil</name>
    <name type="synonym">Pulse bruchid</name>
    <dbReference type="NCBI Taxonomy" id="64391"/>
    <lineage>
        <taxon>Eukaryota</taxon>
        <taxon>Metazoa</taxon>
        <taxon>Ecdysozoa</taxon>
        <taxon>Arthropoda</taxon>
        <taxon>Hexapoda</taxon>
        <taxon>Insecta</taxon>
        <taxon>Pterygota</taxon>
        <taxon>Neoptera</taxon>
        <taxon>Endopterygota</taxon>
        <taxon>Coleoptera</taxon>
        <taxon>Polyphaga</taxon>
        <taxon>Cucujiformia</taxon>
        <taxon>Chrysomeloidea</taxon>
        <taxon>Chrysomelidae</taxon>
        <taxon>Bruchinae</taxon>
        <taxon>Bruchini</taxon>
        <taxon>Callosobruchus</taxon>
    </lineage>
</organism>
<dbReference type="AlphaFoldDB" id="A0A653BN92"/>
<dbReference type="InterPro" id="IPR051940">
    <property type="entry name" value="Chitin_bind-dev_reg"/>
</dbReference>
<sequence length="90" mass="10198">MLLYLFIVTLGAVLATEQDQCRGVLPIPTEKCNEYVLNHNGKPYTYECPDGLLFNKKKLRCDLPENTDCLEPNECIKNGIGNVFSVGQWF</sequence>
<evidence type="ECO:0000256" key="4">
    <source>
        <dbReference type="ARBA" id="ARBA00023157"/>
    </source>
</evidence>
<dbReference type="Gene3D" id="2.170.140.10">
    <property type="entry name" value="Chitin binding domain"/>
    <property type="match status" value="1"/>
</dbReference>
<evidence type="ECO:0000256" key="5">
    <source>
        <dbReference type="ARBA" id="ARBA00023180"/>
    </source>
</evidence>
<feature type="signal peptide" evidence="6">
    <location>
        <begin position="1"/>
        <end position="15"/>
    </location>
</feature>
<dbReference type="PANTHER" id="PTHR23301">
    <property type="entry name" value="CHITIN BINDING PERITROPHIN-A"/>
    <property type="match status" value="1"/>
</dbReference>
<dbReference type="InterPro" id="IPR002557">
    <property type="entry name" value="Chitin-bd_dom"/>
</dbReference>
<name>A0A653BN92_CALMS</name>
<dbReference type="GO" id="GO:0008061">
    <property type="term" value="F:chitin binding"/>
    <property type="evidence" value="ECO:0007669"/>
    <property type="project" value="UniProtKB-KW"/>
</dbReference>
<dbReference type="GO" id="GO:0005576">
    <property type="term" value="C:extracellular region"/>
    <property type="evidence" value="ECO:0007669"/>
    <property type="project" value="InterPro"/>
</dbReference>
<evidence type="ECO:0000313" key="8">
    <source>
        <dbReference type="EMBL" id="VEN36840.1"/>
    </source>
</evidence>
<dbReference type="OrthoDB" id="6020543at2759"/>
<keyword evidence="5" id="KW-0325">Glycoprotein</keyword>
<keyword evidence="1" id="KW-0147">Chitin-binding</keyword>
<evidence type="ECO:0000256" key="6">
    <source>
        <dbReference type="SAM" id="SignalP"/>
    </source>
</evidence>
<reference evidence="8 9" key="1">
    <citation type="submission" date="2019-01" db="EMBL/GenBank/DDBJ databases">
        <authorList>
            <person name="Sayadi A."/>
        </authorList>
    </citation>
    <scope>NUCLEOTIDE SEQUENCE [LARGE SCALE GENOMIC DNA]</scope>
</reference>
<dbReference type="Pfam" id="PF01607">
    <property type="entry name" value="CBM_14"/>
    <property type="match status" value="1"/>
</dbReference>
<keyword evidence="3" id="KW-0677">Repeat</keyword>
<proteinExistence type="predicted"/>
<dbReference type="PANTHER" id="PTHR23301:SF0">
    <property type="entry name" value="CHITIN-BINDING TYPE-2 DOMAIN-CONTAINING PROTEIN-RELATED"/>
    <property type="match status" value="1"/>
</dbReference>
<evidence type="ECO:0000256" key="2">
    <source>
        <dbReference type="ARBA" id="ARBA00022729"/>
    </source>
</evidence>
<dbReference type="InterPro" id="IPR036508">
    <property type="entry name" value="Chitin-bd_dom_sf"/>
</dbReference>
<dbReference type="SMART" id="SM00494">
    <property type="entry name" value="ChtBD2"/>
    <property type="match status" value="1"/>
</dbReference>
<evidence type="ECO:0000256" key="1">
    <source>
        <dbReference type="ARBA" id="ARBA00022669"/>
    </source>
</evidence>
<dbReference type="EMBL" id="CAACVG010002732">
    <property type="protein sequence ID" value="VEN36840.1"/>
    <property type="molecule type" value="Genomic_DNA"/>
</dbReference>
<feature type="domain" description="Chitin-binding type-2" evidence="7">
    <location>
        <begin position="18"/>
        <end position="71"/>
    </location>
</feature>